<feature type="region of interest" description="Disordered" evidence="5">
    <location>
        <begin position="286"/>
        <end position="305"/>
    </location>
</feature>
<proteinExistence type="predicted"/>
<keyword evidence="3" id="KW-0206">Cytoskeleton</keyword>
<evidence type="ECO:0000313" key="8">
    <source>
        <dbReference type="Proteomes" id="UP000799436"/>
    </source>
</evidence>
<comment type="subcellular location">
    <subcellularLocation>
        <location evidence="1">Cytoplasm</location>
        <location evidence="1">Cytoskeleton</location>
        <location evidence="1">Microtubule organizing center</location>
    </subcellularLocation>
</comment>
<sequence>MSRFTARATLVRTSSPQDDFATANSFTQDQLIHSTLNFDHTAKQDLPLGYDEHLQHPGADAQHTAGSADMSMSLELGRGVKRGARDQDPDSSHVALAFGGDSPYEVAGTPPLRPPTASRKSDGLLRREASMRAANSAVKAKQRSISEAIGRRHTEDDDTMQPALSARHTRFSGARANNPTVQSATYTANSFALPDMPGLTELVSGDGTPLLHRATKPARSRFTSANYRPSRPDHAPIDSLPIPQDEHRIYNSLQQVRQNQAQLEQDAADAERRADDYQREIIELRRQLEAERRRPDSPSADDEGTAAMKFQQQKTSLQAFVNALEQHCHRAERNASTAQIKLQRAAKERDGLVEEVAAALHRNEVLETENQEIREGYARLVEDNEVLREQLQEMRLRLNARPAHSQHAPPKRRNSEKQTAATRTAQVDDTGRDVPDATEDLSTRIARAVDRRRQTVGERETIRGTSAQRSRSKSQPRDREPRRRLSAPVQDTETTTEMEITQKTRHALSNMYIPSPAKKTQPQPQVEEDERDITLLSLQDPLEVANLRKKLEEEHMARKDRRSISNPENVHQNPREDTGRSTNRDVIRKSSLKDVTAALENVTGRLSLHGDAAEAKKTVRVQSPQQTEEGDTSILSNISRRRRRAASQEGMTSAFILPDITFSSHQLPDFNAKPCIPHSSASCTVCHPADDKIEIPTPIPVTDRPTPEDPDITTATVRPAQPPPLALASVLKQLEDEITHLKLQLAEHQRRYHQHDPALSKRQRLITKSRMDNLTKQIETRSDQIYALYDVLEGQKRDRAEEAVEETLQSLGLDPADLAGRVGRKAVGVDEESSADELPGWEGSNDEE</sequence>
<feature type="domain" description="Cep57 centrosome microtubule-binding" evidence="6">
    <location>
        <begin position="715"/>
        <end position="791"/>
    </location>
</feature>
<feature type="compositionally biased region" description="Basic and acidic residues" evidence="5">
    <location>
        <begin position="286"/>
        <end position="296"/>
    </location>
</feature>
<accession>A0A6G1KZ29</accession>
<dbReference type="OrthoDB" id="76453at2759"/>
<keyword evidence="2" id="KW-0963">Cytoplasm</keyword>
<evidence type="ECO:0000256" key="1">
    <source>
        <dbReference type="ARBA" id="ARBA00004267"/>
    </source>
</evidence>
<dbReference type="GO" id="GO:0008017">
    <property type="term" value="F:microtubule binding"/>
    <property type="evidence" value="ECO:0007669"/>
    <property type="project" value="InterPro"/>
</dbReference>
<dbReference type="GO" id="GO:0005815">
    <property type="term" value="C:microtubule organizing center"/>
    <property type="evidence" value="ECO:0007669"/>
    <property type="project" value="UniProtKB-SubCell"/>
</dbReference>
<keyword evidence="8" id="KW-1185">Reference proteome</keyword>
<dbReference type="InterPro" id="IPR024957">
    <property type="entry name" value="Cep57_MT-bd_dom"/>
</dbReference>
<dbReference type="Proteomes" id="UP000799436">
    <property type="component" value="Unassembled WGS sequence"/>
</dbReference>
<feature type="region of interest" description="Disordered" evidence="5">
    <location>
        <begin position="81"/>
        <end position="160"/>
    </location>
</feature>
<dbReference type="PANTHER" id="PTHR19336">
    <property type="entry name" value="UNCHARACTERIZED DUF1167"/>
    <property type="match status" value="1"/>
</dbReference>
<reference evidence="7" key="1">
    <citation type="journal article" date="2020" name="Stud. Mycol.">
        <title>101 Dothideomycetes genomes: a test case for predicting lifestyles and emergence of pathogens.</title>
        <authorList>
            <person name="Haridas S."/>
            <person name="Albert R."/>
            <person name="Binder M."/>
            <person name="Bloem J."/>
            <person name="Labutti K."/>
            <person name="Salamov A."/>
            <person name="Andreopoulos B."/>
            <person name="Baker S."/>
            <person name="Barry K."/>
            <person name="Bills G."/>
            <person name="Bluhm B."/>
            <person name="Cannon C."/>
            <person name="Castanera R."/>
            <person name="Culley D."/>
            <person name="Daum C."/>
            <person name="Ezra D."/>
            <person name="Gonzalez J."/>
            <person name="Henrissat B."/>
            <person name="Kuo A."/>
            <person name="Liang C."/>
            <person name="Lipzen A."/>
            <person name="Lutzoni F."/>
            <person name="Magnuson J."/>
            <person name="Mondo S."/>
            <person name="Nolan M."/>
            <person name="Ohm R."/>
            <person name="Pangilinan J."/>
            <person name="Park H.-J."/>
            <person name="Ramirez L."/>
            <person name="Alfaro M."/>
            <person name="Sun H."/>
            <person name="Tritt A."/>
            <person name="Yoshinaga Y."/>
            <person name="Zwiers L.-H."/>
            <person name="Turgeon B."/>
            <person name="Goodwin S."/>
            <person name="Spatafora J."/>
            <person name="Crous P."/>
            <person name="Grigoriev I."/>
        </authorList>
    </citation>
    <scope>NUCLEOTIDE SEQUENCE</scope>
    <source>
        <strain evidence="7">CBS 116005</strain>
    </source>
</reference>
<feature type="region of interest" description="Disordered" evidence="5">
    <location>
        <begin position="399"/>
        <end position="530"/>
    </location>
</feature>
<dbReference type="PANTHER" id="PTHR19336:SF9">
    <property type="entry name" value="SPINDLE POLE BODY PROTEIN PPC89"/>
    <property type="match status" value="1"/>
</dbReference>
<evidence type="ECO:0000259" key="6">
    <source>
        <dbReference type="Pfam" id="PF06657"/>
    </source>
</evidence>
<feature type="coiled-coil region" evidence="4">
    <location>
        <begin position="321"/>
        <end position="397"/>
    </location>
</feature>
<feature type="region of interest" description="Disordered" evidence="5">
    <location>
        <begin position="613"/>
        <end position="633"/>
    </location>
</feature>
<dbReference type="AlphaFoldDB" id="A0A6G1KZ29"/>
<organism evidence="7 8">
    <name type="scientific">Teratosphaeria nubilosa</name>
    <dbReference type="NCBI Taxonomy" id="161662"/>
    <lineage>
        <taxon>Eukaryota</taxon>
        <taxon>Fungi</taxon>
        <taxon>Dikarya</taxon>
        <taxon>Ascomycota</taxon>
        <taxon>Pezizomycotina</taxon>
        <taxon>Dothideomycetes</taxon>
        <taxon>Dothideomycetidae</taxon>
        <taxon>Mycosphaerellales</taxon>
        <taxon>Teratosphaeriaceae</taxon>
        <taxon>Teratosphaeria</taxon>
    </lineage>
</organism>
<protein>
    <recommendedName>
        <fullName evidence="6">Cep57 centrosome microtubule-binding domain-containing protein</fullName>
    </recommendedName>
</protein>
<feature type="region of interest" description="Disordered" evidence="5">
    <location>
        <begin position="823"/>
        <end position="848"/>
    </location>
</feature>
<evidence type="ECO:0000256" key="4">
    <source>
        <dbReference type="SAM" id="Coils"/>
    </source>
</evidence>
<keyword evidence="4" id="KW-0175">Coiled coil</keyword>
<feature type="compositionally biased region" description="Polar residues" evidence="5">
    <location>
        <begin position="489"/>
        <end position="501"/>
    </location>
</feature>
<feature type="compositionally biased region" description="Polar residues" evidence="5">
    <location>
        <begin position="620"/>
        <end position="633"/>
    </location>
</feature>
<feature type="region of interest" description="Disordered" evidence="5">
    <location>
        <begin position="554"/>
        <end position="585"/>
    </location>
</feature>
<evidence type="ECO:0000256" key="2">
    <source>
        <dbReference type="ARBA" id="ARBA00022490"/>
    </source>
</evidence>
<feature type="compositionally biased region" description="Basic and acidic residues" evidence="5">
    <location>
        <begin position="447"/>
        <end position="462"/>
    </location>
</feature>
<evidence type="ECO:0000256" key="3">
    <source>
        <dbReference type="ARBA" id="ARBA00023212"/>
    </source>
</evidence>
<evidence type="ECO:0000256" key="5">
    <source>
        <dbReference type="SAM" id="MobiDB-lite"/>
    </source>
</evidence>
<feature type="compositionally biased region" description="Basic and acidic residues" evidence="5">
    <location>
        <begin position="119"/>
        <end position="130"/>
    </location>
</feature>
<dbReference type="InterPro" id="IPR051756">
    <property type="entry name" value="Centrosomal_MT-associated"/>
</dbReference>
<dbReference type="EMBL" id="ML995881">
    <property type="protein sequence ID" value="KAF2765885.1"/>
    <property type="molecule type" value="Genomic_DNA"/>
</dbReference>
<feature type="compositionally biased region" description="Polar residues" evidence="5">
    <location>
        <begin position="417"/>
        <end position="427"/>
    </location>
</feature>
<evidence type="ECO:0000313" key="7">
    <source>
        <dbReference type="EMBL" id="KAF2765885.1"/>
    </source>
</evidence>
<feature type="compositionally biased region" description="Basic and acidic residues" evidence="5">
    <location>
        <begin position="573"/>
        <end position="585"/>
    </location>
</feature>
<name>A0A6G1KZ29_9PEZI</name>
<dbReference type="Pfam" id="PF06657">
    <property type="entry name" value="Cep57_MT_bd"/>
    <property type="match status" value="1"/>
</dbReference>
<gene>
    <name evidence="7" type="ORF">EJ03DRAFT_330563</name>
</gene>